<dbReference type="InterPro" id="IPR011009">
    <property type="entry name" value="Kinase-like_dom_sf"/>
</dbReference>
<dbReference type="PANTHER" id="PTHR11012">
    <property type="entry name" value="PROTEIN KINASE-LIKE DOMAIN-CONTAINING"/>
    <property type="match status" value="1"/>
</dbReference>
<dbReference type="InterPro" id="IPR015897">
    <property type="entry name" value="CHK_kinase-like"/>
</dbReference>
<sequence>MNFNICNDLVSKSLRCSEIIVRKFDEQKLKPPFGSLCIHYERDELVEKYHFVTKKHESHQTNDVHLFKGSYSKETLTHTIFEDIHNILGVSLSFTPEVYFSNEHMTVFNLDSAYIQDSYSTEHIDVGISVLAKFHAVSLAYIRSKSIHKRFDLENIKIFQDDPLSTKNLNIIIDSIWEMLNNVRETYPNTFLDDINVQDVQKALNKLRKDLEHLDKCDKVLINGNYIFNHLLFCPDCKVGDFFHTSYQSPLFDLFQYVSSYSSEKNWQNNSEKSKYLYYEMLQAELTKYNIIGLVFQEYTRTFELLKPFMRLLFYLGNIKQPLCETSNILNLLEILNILNLSKTGLVEHVISFNDCYKIMTNLKMETPKLESFKTKTQHVRNGFLGQHYDLEIELNCNSQLTRHPLFLKAIPKSEALQEFANTVGSFFKETRFYDRYIKLLEDYNIDILIDVVPKCYFADEFKYIVLENLVARGFSTLSPRDNIQNETMTEVIKILVKLHASCLILEELIGRKTGEEYRLFNDFIREFKEPFYSSVPVIDSHKNSGRGGLEALVELVIEDEREMIALKKLVVEACKDQNDFAKPSTKWRNTLCHSDLWTKNFMVQVEDNQVKNVMIIDFQTYRYAPPAQDLMAFIYLNSCKLMRDKHLNSWLELYYELLTENLRDYGIDIKSILSKRDYKESCEFYEQFSVTQSITHFQVILAPSDILEPLLLEEESCEKIFFGTRYDLVMKVWEHDELYRKRLTEAILELKKCLISKQKAELF</sequence>
<comment type="caution">
    <text evidence="2">The sequence shown here is derived from an EMBL/GenBank/DDBJ whole genome shotgun (WGS) entry which is preliminary data.</text>
</comment>
<name>A0ABD2NW48_9CUCU</name>
<reference evidence="2 3" key="1">
    <citation type="journal article" date="2021" name="BMC Biol.">
        <title>Horizontally acquired antibacterial genes associated with adaptive radiation of ladybird beetles.</title>
        <authorList>
            <person name="Li H.S."/>
            <person name="Tang X.F."/>
            <person name="Huang Y.H."/>
            <person name="Xu Z.Y."/>
            <person name="Chen M.L."/>
            <person name="Du X.Y."/>
            <person name="Qiu B.Y."/>
            <person name="Chen P.T."/>
            <person name="Zhang W."/>
            <person name="Slipinski A."/>
            <person name="Escalona H.E."/>
            <person name="Waterhouse R.M."/>
            <person name="Zwick A."/>
            <person name="Pang H."/>
        </authorList>
    </citation>
    <scope>NUCLEOTIDE SEQUENCE [LARGE SCALE GENOMIC DNA]</scope>
    <source>
        <strain evidence="2">SYSU2018</strain>
    </source>
</reference>
<dbReference type="SUPFAM" id="SSF56112">
    <property type="entry name" value="Protein kinase-like (PK-like)"/>
    <property type="match status" value="1"/>
</dbReference>
<dbReference type="Proteomes" id="UP001516400">
    <property type="component" value="Unassembled WGS sequence"/>
</dbReference>
<dbReference type="EMBL" id="JABFTP020000144">
    <property type="protein sequence ID" value="KAL3282903.1"/>
    <property type="molecule type" value="Genomic_DNA"/>
</dbReference>
<evidence type="ECO:0000313" key="2">
    <source>
        <dbReference type="EMBL" id="KAL3282903.1"/>
    </source>
</evidence>
<accession>A0ABD2NW48</accession>
<dbReference type="PANTHER" id="PTHR11012:SF48">
    <property type="entry name" value="CHK KINASE-LIKE DOMAIN-CONTAINING PROTEIN-RELATED"/>
    <property type="match status" value="1"/>
</dbReference>
<protein>
    <recommendedName>
        <fullName evidence="1">CHK kinase-like domain-containing protein</fullName>
    </recommendedName>
</protein>
<organism evidence="2 3">
    <name type="scientific">Cryptolaemus montrouzieri</name>
    <dbReference type="NCBI Taxonomy" id="559131"/>
    <lineage>
        <taxon>Eukaryota</taxon>
        <taxon>Metazoa</taxon>
        <taxon>Ecdysozoa</taxon>
        <taxon>Arthropoda</taxon>
        <taxon>Hexapoda</taxon>
        <taxon>Insecta</taxon>
        <taxon>Pterygota</taxon>
        <taxon>Neoptera</taxon>
        <taxon>Endopterygota</taxon>
        <taxon>Coleoptera</taxon>
        <taxon>Polyphaga</taxon>
        <taxon>Cucujiformia</taxon>
        <taxon>Coccinelloidea</taxon>
        <taxon>Coccinellidae</taxon>
        <taxon>Scymninae</taxon>
        <taxon>Scymnini</taxon>
        <taxon>Cryptolaemus</taxon>
    </lineage>
</organism>
<dbReference type="AlphaFoldDB" id="A0ABD2NW48"/>
<keyword evidence="3" id="KW-1185">Reference proteome</keyword>
<feature type="domain" description="CHK kinase-like" evidence="1">
    <location>
        <begin position="465"/>
        <end position="665"/>
    </location>
</feature>
<gene>
    <name evidence="2" type="ORF">HHI36_006061</name>
</gene>
<dbReference type="Pfam" id="PF02958">
    <property type="entry name" value="EcKL"/>
    <property type="match status" value="2"/>
</dbReference>
<dbReference type="InterPro" id="IPR004119">
    <property type="entry name" value="EcKL"/>
</dbReference>
<evidence type="ECO:0000313" key="3">
    <source>
        <dbReference type="Proteomes" id="UP001516400"/>
    </source>
</evidence>
<proteinExistence type="predicted"/>
<dbReference type="SMART" id="SM00587">
    <property type="entry name" value="CHK"/>
    <property type="match status" value="1"/>
</dbReference>
<dbReference type="Gene3D" id="3.90.1200.10">
    <property type="match status" value="1"/>
</dbReference>
<evidence type="ECO:0000259" key="1">
    <source>
        <dbReference type="SMART" id="SM00587"/>
    </source>
</evidence>